<keyword evidence="3" id="KW-1185">Reference proteome</keyword>
<dbReference type="RefSeq" id="WP_191768553.1">
    <property type="nucleotide sequence ID" value="NZ_JACSRA010000013.1"/>
</dbReference>
<evidence type="ECO:0000256" key="1">
    <source>
        <dbReference type="SAM" id="Phobius"/>
    </source>
</evidence>
<protein>
    <submittedName>
        <fullName evidence="2">Prepilin-type N-terminal cleavage/methylation domain-containing protein</fullName>
    </submittedName>
</protein>
<gene>
    <name evidence="2" type="ORF">H9661_09920</name>
</gene>
<dbReference type="PROSITE" id="PS00409">
    <property type="entry name" value="PROKAR_NTER_METHYL"/>
    <property type="match status" value="1"/>
</dbReference>
<feature type="transmembrane region" description="Helical" evidence="1">
    <location>
        <begin position="7"/>
        <end position="33"/>
    </location>
</feature>
<organism evidence="2 3">
    <name type="scientific">Clostridium cibarium</name>
    <dbReference type="NCBI Taxonomy" id="2762247"/>
    <lineage>
        <taxon>Bacteria</taxon>
        <taxon>Bacillati</taxon>
        <taxon>Bacillota</taxon>
        <taxon>Clostridia</taxon>
        <taxon>Eubacteriales</taxon>
        <taxon>Clostridiaceae</taxon>
        <taxon>Clostridium</taxon>
    </lineage>
</organism>
<keyword evidence="1" id="KW-0472">Membrane</keyword>
<reference evidence="2 3" key="1">
    <citation type="submission" date="2020-08" db="EMBL/GenBank/DDBJ databases">
        <title>A Genomic Blueprint of the Chicken Gut Microbiome.</title>
        <authorList>
            <person name="Gilroy R."/>
            <person name="Ravi A."/>
            <person name="Getino M."/>
            <person name="Pursley I."/>
            <person name="Horton D.L."/>
            <person name="Alikhan N.-F."/>
            <person name="Baker D."/>
            <person name="Gharbi K."/>
            <person name="Hall N."/>
            <person name="Watson M."/>
            <person name="Adriaenssens E.M."/>
            <person name="Foster-Nyarko E."/>
            <person name="Jarju S."/>
            <person name="Secka A."/>
            <person name="Antonio M."/>
            <person name="Oren A."/>
            <person name="Chaudhuri R."/>
            <person name="La Ragione R.M."/>
            <person name="Hildebrand F."/>
            <person name="Pallen M.J."/>
        </authorList>
    </citation>
    <scope>NUCLEOTIDE SEQUENCE [LARGE SCALE GENOMIC DNA]</scope>
    <source>
        <strain evidence="2 3">Sa3CVN1</strain>
    </source>
</reference>
<proteinExistence type="predicted"/>
<evidence type="ECO:0000313" key="2">
    <source>
        <dbReference type="EMBL" id="MBD7911673.1"/>
    </source>
</evidence>
<dbReference type="Proteomes" id="UP000627781">
    <property type="component" value="Unassembled WGS sequence"/>
</dbReference>
<sequence>MKKKSRGVTLIELIIVISLTLVIFGAALTFWIINNRSLTKADLQNTLQTEGKDIEEKLLKVGTESKEITSIVKFPEDKEVINEKLGSISLDSDDKFKIKNIVFNSSENISEILLDGRTLKIISSSGEKVLSKNVEELKVKPLNLNQIENKNNKMVRELNGFEISMILILKKGSVTVNNPVSVVVKLRNKDEFVTEAENEGKELSDRLYRSIYRSQGFKEIIGLSGSEDIKDKLLSDLTLGDKDELQVTNVVLKQYDGYNITISKSDKKLEIINGNGDKSTISNNVKEFKIIPIGIEKKDRKTTRFSDLPGFQISVMLSFDQGPNNKIYPVNIIVKFSSP</sequence>
<evidence type="ECO:0000313" key="3">
    <source>
        <dbReference type="Proteomes" id="UP000627781"/>
    </source>
</evidence>
<comment type="caution">
    <text evidence="2">The sequence shown here is derived from an EMBL/GenBank/DDBJ whole genome shotgun (WGS) entry which is preliminary data.</text>
</comment>
<name>A0ABR8PU20_9CLOT</name>
<keyword evidence="1" id="KW-0812">Transmembrane</keyword>
<dbReference type="EMBL" id="JACSRA010000013">
    <property type="protein sequence ID" value="MBD7911673.1"/>
    <property type="molecule type" value="Genomic_DNA"/>
</dbReference>
<dbReference type="InterPro" id="IPR012902">
    <property type="entry name" value="N_methyl_site"/>
</dbReference>
<accession>A0ABR8PU20</accession>
<keyword evidence="1" id="KW-1133">Transmembrane helix</keyword>
<dbReference type="Pfam" id="PF07963">
    <property type="entry name" value="N_methyl"/>
    <property type="match status" value="1"/>
</dbReference>